<gene>
    <name evidence="14" type="primary">Dvir\GJ14732</name>
    <name evidence="14" type="ORF">Dvir_GJ14732</name>
</gene>
<protein>
    <submittedName>
        <fullName evidence="14">Uncharacterized protein</fullName>
    </submittedName>
</protein>
<dbReference type="PRINTS" id="PR01078">
    <property type="entry name" value="AMINACHANNEL"/>
</dbReference>
<dbReference type="eggNOG" id="KOG4294">
    <property type="taxonomic scope" value="Eukaryota"/>
</dbReference>
<evidence type="ECO:0000256" key="3">
    <source>
        <dbReference type="ARBA" id="ARBA00022448"/>
    </source>
</evidence>
<evidence type="ECO:0000256" key="6">
    <source>
        <dbReference type="ARBA" id="ARBA00022989"/>
    </source>
</evidence>
<dbReference type="PANTHER" id="PTHR11690:SF237">
    <property type="entry name" value="PICKPOCKET 16-RELATED"/>
    <property type="match status" value="1"/>
</dbReference>
<comment type="subcellular location">
    <subcellularLocation>
        <location evidence="1">Membrane</location>
        <topology evidence="1">Multi-pass membrane protein</topology>
    </subcellularLocation>
</comment>
<dbReference type="OrthoDB" id="6502088at2759"/>
<name>B4LQB6_DROVI</name>
<comment type="similarity">
    <text evidence="2 12">Belongs to the amiloride-sensitive sodium channel (TC 1.A.6) family.</text>
</comment>
<dbReference type="AlphaFoldDB" id="B4LQB6"/>
<organism evidence="14 15">
    <name type="scientific">Drosophila virilis</name>
    <name type="common">Fruit fly</name>
    <dbReference type="NCBI Taxonomy" id="7244"/>
    <lineage>
        <taxon>Eukaryota</taxon>
        <taxon>Metazoa</taxon>
        <taxon>Ecdysozoa</taxon>
        <taxon>Arthropoda</taxon>
        <taxon>Hexapoda</taxon>
        <taxon>Insecta</taxon>
        <taxon>Pterygota</taxon>
        <taxon>Neoptera</taxon>
        <taxon>Endopterygota</taxon>
        <taxon>Diptera</taxon>
        <taxon>Brachycera</taxon>
        <taxon>Muscomorpha</taxon>
        <taxon>Ephydroidea</taxon>
        <taxon>Drosophilidae</taxon>
        <taxon>Drosophila</taxon>
    </lineage>
</organism>
<dbReference type="PhylomeDB" id="B4LQB6"/>
<evidence type="ECO:0000256" key="9">
    <source>
        <dbReference type="ARBA" id="ARBA00023136"/>
    </source>
</evidence>
<dbReference type="OMA" id="RWHSRII"/>
<dbReference type="HOGENOM" id="CLU_024950_1_1_1"/>
<keyword evidence="7" id="KW-0915">Sodium</keyword>
<dbReference type="InterPro" id="IPR001873">
    <property type="entry name" value="ENaC"/>
</dbReference>
<dbReference type="PANTHER" id="PTHR11690">
    <property type="entry name" value="AMILORIDE-SENSITIVE SODIUM CHANNEL-RELATED"/>
    <property type="match status" value="1"/>
</dbReference>
<evidence type="ECO:0000256" key="12">
    <source>
        <dbReference type="RuleBase" id="RU000679"/>
    </source>
</evidence>
<feature type="transmembrane region" description="Helical" evidence="13">
    <location>
        <begin position="498"/>
        <end position="529"/>
    </location>
</feature>
<keyword evidence="15" id="KW-1185">Reference proteome</keyword>
<evidence type="ECO:0000256" key="11">
    <source>
        <dbReference type="ARBA" id="ARBA00023303"/>
    </source>
</evidence>
<dbReference type="InParanoid" id="B4LQB6"/>
<dbReference type="GO" id="GO:0005886">
    <property type="term" value="C:plasma membrane"/>
    <property type="evidence" value="ECO:0007669"/>
    <property type="project" value="TreeGrafter"/>
</dbReference>
<dbReference type="Gene3D" id="1.10.287.770">
    <property type="entry name" value="YojJ-like"/>
    <property type="match status" value="1"/>
</dbReference>
<keyword evidence="10 12" id="KW-0739">Sodium transport</keyword>
<keyword evidence="11 12" id="KW-0407">Ion channel</keyword>
<dbReference type="EMBL" id="CH940649">
    <property type="protein sequence ID" value="EDW63366.1"/>
    <property type="molecule type" value="Genomic_DNA"/>
</dbReference>
<evidence type="ECO:0000313" key="14">
    <source>
        <dbReference type="EMBL" id="EDW63366.1"/>
    </source>
</evidence>
<dbReference type="FunCoup" id="B4LQB6">
    <property type="interactions" value="4"/>
</dbReference>
<evidence type="ECO:0000256" key="2">
    <source>
        <dbReference type="ARBA" id="ARBA00007193"/>
    </source>
</evidence>
<keyword evidence="8 12" id="KW-0406">Ion transport</keyword>
<dbReference type="GO" id="GO:0015280">
    <property type="term" value="F:ligand-gated sodium channel activity"/>
    <property type="evidence" value="ECO:0007669"/>
    <property type="project" value="TreeGrafter"/>
</dbReference>
<dbReference type="Proteomes" id="UP000008792">
    <property type="component" value="Unassembled WGS sequence"/>
</dbReference>
<keyword evidence="4 12" id="KW-0894">Sodium channel</keyword>
<dbReference type="KEGG" id="dvi:6628596"/>
<dbReference type="SMR" id="B4LQB6"/>
<evidence type="ECO:0000256" key="8">
    <source>
        <dbReference type="ARBA" id="ARBA00023065"/>
    </source>
</evidence>
<evidence type="ECO:0000256" key="7">
    <source>
        <dbReference type="ARBA" id="ARBA00023053"/>
    </source>
</evidence>
<evidence type="ECO:0000313" key="15">
    <source>
        <dbReference type="Proteomes" id="UP000008792"/>
    </source>
</evidence>
<evidence type="ECO:0000256" key="13">
    <source>
        <dbReference type="SAM" id="Phobius"/>
    </source>
</evidence>
<feature type="transmembrane region" description="Helical" evidence="13">
    <location>
        <begin position="124"/>
        <end position="147"/>
    </location>
</feature>
<proteinExistence type="inferred from homology"/>
<keyword evidence="5 12" id="KW-0812">Transmembrane</keyword>
<evidence type="ECO:0000256" key="1">
    <source>
        <dbReference type="ARBA" id="ARBA00004141"/>
    </source>
</evidence>
<keyword evidence="9 13" id="KW-0472">Membrane</keyword>
<evidence type="ECO:0000256" key="4">
    <source>
        <dbReference type="ARBA" id="ARBA00022461"/>
    </source>
</evidence>
<dbReference type="Pfam" id="PF00858">
    <property type="entry name" value="ASC"/>
    <property type="match status" value="1"/>
</dbReference>
<keyword evidence="3 12" id="KW-0813">Transport</keyword>
<evidence type="ECO:0000256" key="10">
    <source>
        <dbReference type="ARBA" id="ARBA00023201"/>
    </source>
</evidence>
<evidence type="ECO:0000256" key="5">
    <source>
        <dbReference type="ARBA" id="ARBA00022692"/>
    </source>
</evidence>
<sequence>MASAPTEAPTQPIYLINYENYLRPKQRHKITPLQCFDRPQKPKSRCNKLYKTFKRIKLFRWWRHQRAQVSKRLEQLPLPSFLSFLRARHDDGLCKTKTGFEIYCEMSSIHGFHIFVGAKTWQRVLWWLLICTALLLSLLVLTMSYSLSAETPTIRYIESMLQPMSAQPLPYPALSICSLNRVSRRQLLLKSKKWSVAPQTLQQVPWLTGRSLEQFNLTALNDLSYANVSWSQLLEQLAPRICKAQALGCQWQGLAQNCQQLLTTTWSYSEGRCCSFKQPPGSFPGNPAKGLTLRLASQLEDYASSRHAAAGFQLLIHEPHTVIHAATQRVLVPRGTEAQLMLKPYSTYATPYIGGLAPSKRGCYLSHERPLFYYSVYSQDNCLAECHSERMLQICGCVHPHMPRRWQWPLCKLEQFACLQEEVNSWDHMQSVCNCLPSCQFYRYEVHSDVATLDASYPMPQANDGFFKNFNGSDEVLLRIYFDSFSAERLRLDVYENWLNFIGTFGGITGLFMGCSFVSVFELIFFVCVRPTCNWLTRQQIRYRQRRRLLHQRRAANGN</sequence>
<accession>B4LQB6</accession>
<dbReference type="Gene3D" id="1.10.287.820">
    <property type="entry name" value="Acid-sensing ion channel domain"/>
    <property type="match status" value="1"/>
</dbReference>
<reference evidence="14 15" key="1">
    <citation type="journal article" date="2007" name="Nature">
        <title>Evolution of genes and genomes on the Drosophila phylogeny.</title>
        <authorList>
            <consortium name="Drosophila 12 Genomes Consortium"/>
            <person name="Clark A.G."/>
            <person name="Eisen M.B."/>
            <person name="Smith D.R."/>
            <person name="Bergman C.M."/>
            <person name="Oliver B."/>
            <person name="Markow T.A."/>
            <person name="Kaufman T.C."/>
            <person name="Kellis M."/>
            <person name="Gelbart W."/>
            <person name="Iyer V.N."/>
            <person name="Pollard D.A."/>
            <person name="Sackton T.B."/>
            <person name="Larracuente A.M."/>
            <person name="Singh N.D."/>
            <person name="Abad J.P."/>
            <person name="Abt D.N."/>
            <person name="Adryan B."/>
            <person name="Aguade M."/>
            <person name="Akashi H."/>
            <person name="Anderson W.W."/>
            <person name="Aquadro C.F."/>
            <person name="Ardell D.H."/>
            <person name="Arguello R."/>
            <person name="Artieri C.G."/>
            <person name="Barbash D.A."/>
            <person name="Barker D."/>
            <person name="Barsanti P."/>
            <person name="Batterham P."/>
            <person name="Batzoglou S."/>
            <person name="Begun D."/>
            <person name="Bhutkar A."/>
            <person name="Blanco E."/>
            <person name="Bosak S.A."/>
            <person name="Bradley R.K."/>
            <person name="Brand A.D."/>
            <person name="Brent M.R."/>
            <person name="Brooks A.N."/>
            <person name="Brown R.H."/>
            <person name="Butlin R.K."/>
            <person name="Caggese C."/>
            <person name="Calvi B.R."/>
            <person name="Bernardo de Carvalho A."/>
            <person name="Caspi A."/>
            <person name="Castrezana S."/>
            <person name="Celniker S.E."/>
            <person name="Chang J.L."/>
            <person name="Chapple C."/>
            <person name="Chatterji S."/>
            <person name="Chinwalla A."/>
            <person name="Civetta A."/>
            <person name="Clifton S.W."/>
            <person name="Comeron J.M."/>
            <person name="Costello J.C."/>
            <person name="Coyne J.A."/>
            <person name="Daub J."/>
            <person name="David R.G."/>
            <person name="Delcher A.L."/>
            <person name="Delehaunty K."/>
            <person name="Do C.B."/>
            <person name="Ebling H."/>
            <person name="Edwards K."/>
            <person name="Eickbush T."/>
            <person name="Evans J.D."/>
            <person name="Filipski A."/>
            <person name="Findeiss S."/>
            <person name="Freyhult E."/>
            <person name="Fulton L."/>
            <person name="Fulton R."/>
            <person name="Garcia A.C."/>
            <person name="Gardiner A."/>
            <person name="Garfield D.A."/>
            <person name="Garvin B.E."/>
            <person name="Gibson G."/>
            <person name="Gilbert D."/>
            <person name="Gnerre S."/>
            <person name="Godfrey J."/>
            <person name="Good R."/>
            <person name="Gotea V."/>
            <person name="Gravely B."/>
            <person name="Greenberg A.J."/>
            <person name="Griffiths-Jones S."/>
            <person name="Gross S."/>
            <person name="Guigo R."/>
            <person name="Gustafson E.A."/>
            <person name="Haerty W."/>
            <person name="Hahn M.W."/>
            <person name="Halligan D.L."/>
            <person name="Halpern A.L."/>
            <person name="Halter G.M."/>
            <person name="Han M.V."/>
            <person name="Heger A."/>
            <person name="Hillier L."/>
            <person name="Hinrichs A.S."/>
            <person name="Holmes I."/>
            <person name="Hoskins R.A."/>
            <person name="Hubisz M.J."/>
            <person name="Hultmark D."/>
            <person name="Huntley M.A."/>
            <person name="Jaffe D.B."/>
            <person name="Jagadeeshan S."/>
            <person name="Jeck W.R."/>
            <person name="Johnson J."/>
            <person name="Jones C.D."/>
            <person name="Jordan W.C."/>
            <person name="Karpen G.H."/>
            <person name="Kataoka E."/>
            <person name="Keightley P.D."/>
            <person name="Kheradpour P."/>
            <person name="Kirkness E.F."/>
            <person name="Koerich L.B."/>
            <person name="Kristiansen K."/>
            <person name="Kudrna D."/>
            <person name="Kulathinal R.J."/>
            <person name="Kumar S."/>
            <person name="Kwok R."/>
            <person name="Lander E."/>
            <person name="Langley C.H."/>
            <person name="Lapoint R."/>
            <person name="Lazzaro B.P."/>
            <person name="Lee S.J."/>
            <person name="Levesque L."/>
            <person name="Li R."/>
            <person name="Lin C.F."/>
            <person name="Lin M.F."/>
            <person name="Lindblad-Toh K."/>
            <person name="Llopart A."/>
            <person name="Long M."/>
            <person name="Low L."/>
            <person name="Lozovsky E."/>
            <person name="Lu J."/>
            <person name="Luo M."/>
            <person name="Machado C.A."/>
            <person name="Makalowski W."/>
            <person name="Marzo M."/>
            <person name="Matsuda M."/>
            <person name="Matzkin L."/>
            <person name="McAllister B."/>
            <person name="McBride C.S."/>
            <person name="McKernan B."/>
            <person name="McKernan K."/>
            <person name="Mendez-Lago M."/>
            <person name="Minx P."/>
            <person name="Mollenhauer M.U."/>
            <person name="Montooth K."/>
            <person name="Mount S.M."/>
            <person name="Mu X."/>
            <person name="Myers E."/>
            <person name="Negre B."/>
            <person name="Newfeld S."/>
            <person name="Nielsen R."/>
            <person name="Noor M.A."/>
            <person name="O'Grady P."/>
            <person name="Pachter L."/>
            <person name="Papaceit M."/>
            <person name="Parisi M.J."/>
            <person name="Parisi M."/>
            <person name="Parts L."/>
            <person name="Pedersen J.S."/>
            <person name="Pesole G."/>
            <person name="Phillippy A.M."/>
            <person name="Ponting C.P."/>
            <person name="Pop M."/>
            <person name="Porcelli D."/>
            <person name="Powell J.R."/>
            <person name="Prohaska S."/>
            <person name="Pruitt K."/>
            <person name="Puig M."/>
            <person name="Quesneville H."/>
            <person name="Ram K.R."/>
            <person name="Rand D."/>
            <person name="Rasmussen M.D."/>
            <person name="Reed L.K."/>
            <person name="Reenan R."/>
            <person name="Reily A."/>
            <person name="Remington K.A."/>
            <person name="Rieger T.T."/>
            <person name="Ritchie M.G."/>
            <person name="Robin C."/>
            <person name="Rogers Y.H."/>
            <person name="Rohde C."/>
            <person name="Rozas J."/>
            <person name="Rubenfield M.J."/>
            <person name="Ruiz A."/>
            <person name="Russo S."/>
            <person name="Salzberg S.L."/>
            <person name="Sanchez-Gracia A."/>
            <person name="Saranga D.J."/>
            <person name="Sato H."/>
            <person name="Schaeffer S.W."/>
            <person name="Schatz M.C."/>
            <person name="Schlenke T."/>
            <person name="Schwartz R."/>
            <person name="Segarra C."/>
            <person name="Singh R.S."/>
            <person name="Sirot L."/>
            <person name="Sirota M."/>
            <person name="Sisneros N.B."/>
            <person name="Smith C.D."/>
            <person name="Smith T.F."/>
            <person name="Spieth J."/>
            <person name="Stage D.E."/>
            <person name="Stark A."/>
            <person name="Stephan W."/>
            <person name="Strausberg R.L."/>
            <person name="Strempel S."/>
            <person name="Sturgill D."/>
            <person name="Sutton G."/>
            <person name="Sutton G.G."/>
            <person name="Tao W."/>
            <person name="Teichmann S."/>
            <person name="Tobari Y.N."/>
            <person name="Tomimura Y."/>
            <person name="Tsolas J.M."/>
            <person name="Valente V.L."/>
            <person name="Venter E."/>
            <person name="Venter J.C."/>
            <person name="Vicario S."/>
            <person name="Vieira F.G."/>
            <person name="Vilella A.J."/>
            <person name="Villasante A."/>
            <person name="Walenz B."/>
            <person name="Wang J."/>
            <person name="Wasserman M."/>
            <person name="Watts T."/>
            <person name="Wilson D."/>
            <person name="Wilson R.K."/>
            <person name="Wing R.A."/>
            <person name="Wolfner M.F."/>
            <person name="Wong A."/>
            <person name="Wong G.K."/>
            <person name="Wu C.I."/>
            <person name="Wu G."/>
            <person name="Yamamoto D."/>
            <person name="Yang H.P."/>
            <person name="Yang S.P."/>
            <person name="Yorke J.A."/>
            <person name="Yoshida K."/>
            <person name="Zdobnov E."/>
            <person name="Zhang P."/>
            <person name="Zhang Y."/>
            <person name="Zimin A.V."/>
            <person name="Baldwin J."/>
            <person name="Abdouelleil A."/>
            <person name="Abdulkadir J."/>
            <person name="Abebe A."/>
            <person name="Abera B."/>
            <person name="Abreu J."/>
            <person name="Acer S.C."/>
            <person name="Aftuck L."/>
            <person name="Alexander A."/>
            <person name="An P."/>
            <person name="Anderson E."/>
            <person name="Anderson S."/>
            <person name="Arachi H."/>
            <person name="Azer M."/>
            <person name="Bachantsang P."/>
            <person name="Barry A."/>
            <person name="Bayul T."/>
            <person name="Berlin A."/>
            <person name="Bessette D."/>
            <person name="Bloom T."/>
            <person name="Blye J."/>
            <person name="Boguslavskiy L."/>
            <person name="Bonnet C."/>
            <person name="Boukhgalter B."/>
            <person name="Bourzgui I."/>
            <person name="Brown A."/>
            <person name="Cahill P."/>
            <person name="Channer S."/>
            <person name="Cheshatsang Y."/>
            <person name="Chuda L."/>
            <person name="Citroen M."/>
            <person name="Collymore A."/>
            <person name="Cooke P."/>
            <person name="Costello M."/>
            <person name="D'Aco K."/>
            <person name="Daza R."/>
            <person name="De Haan G."/>
            <person name="DeGray S."/>
            <person name="DeMaso C."/>
            <person name="Dhargay N."/>
            <person name="Dooley K."/>
            <person name="Dooley E."/>
            <person name="Doricent M."/>
            <person name="Dorje P."/>
            <person name="Dorjee K."/>
            <person name="Dupes A."/>
            <person name="Elong R."/>
            <person name="Falk J."/>
            <person name="Farina A."/>
            <person name="Faro S."/>
            <person name="Ferguson D."/>
            <person name="Fisher S."/>
            <person name="Foley C.D."/>
            <person name="Franke A."/>
            <person name="Friedrich D."/>
            <person name="Gadbois L."/>
            <person name="Gearin G."/>
            <person name="Gearin C.R."/>
            <person name="Giannoukos G."/>
            <person name="Goode T."/>
            <person name="Graham J."/>
            <person name="Grandbois E."/>
            <person name="Grewal S."/>
            <person name="Gyaltsen K."/>
            <person name="Hafez N."/>
            <person name="Hagos B."/>
            <person name="Hall J."/>
            <person name="Henson C."/>
            <person name="Hollinger A."/>
            <person name="Honan T."/>
            <person name="Huard M.D."/>
            <person name="Hughes L."/>
            <person name="Hurhula B."/>
            <person name="Husby M.E."/>
            <person name="Kamat A."/>
            <person name="Kanga B."/>
            <person name="Kashin S."/>
            <person name="Khazanovich D."/>
            <person name="Kisner P."/>
            <person name="Lance K."/>
            <person name="Lara M."/>
            <person name="Lee W."/>
            <person name="Lennon N."/>
            <person name="Letendre F."/>
            <person name="LeVine R."/>
            <person name="Lipovsky A."/>
            <person name="Liu X."/>
            <person name="Liu J."/>
            <person name="Liu S."/>
            <person name="Lokyitsang T."/>
            <person name="Lokyitsang Y."/>
            <person name="Lubonja R."/>
            <person name="Lui A."/>
            <person name="MacDonald P."/>
            <person name="Magnisalis V."/>
            <person name="Maru K."/>
            <person name="Matthews C."/>
            <person name="McCusker W."/>
            <person name="McDonough S."/>
            <person name="Mehta T."/>
            <person name="Meldrim J."/>
            <person name="Meneus L."/>
            <person name="Mihai O."/>
            <person name="Mihalev A."/>
            <person name="Mihova T."/>
            <person name="Mittelman R."/>
            <person name="Mlenga V."/>
            <person name="Montmayeur A."/>
            <person name="Mulrain L."/>
            <person name="Navidi A."/>
            <person name="Naylor J."/>
            <person name="Negash T."/>
            <person name="Nguyen T."/>
            <person name="Nguyen N."/>
            <person name="Nicol R."/>
            <person name="Norbu C."/>
            <person name="Norbu N."/>
            <person name="Novod N."/>
            <person name="O'Neill B."/>
            <person name="Osman S."/>
            <person name="Markiewicz E."/>
            <person name="Oyono O.L."/>
            <person name="Patti C."/>
            <person name="Phunkhang P."/>
            <person name="Pierre F."/>
            <person name="Priest M."/>
            <person name="Raghuraman S."/>
            <person name="Rege F."/>
            <person name="Reyes R."/>
            <person name="Rise C."/>
            <person name="Rogov P."/>
            <person name="Ross K."/>
            <person name="Ryan E."/>
            <person name="Settipalli S."/>
            <person name="Shea T."/>
            <person name="Sherpa N."/>
            <person name="Shi L."/>
            <person name="Shih D."/>
            <person name="Sparrow T."/>
            <person name="Spaulding J."/>
            <person name="Stalker J."/>
            <person name="Stange-Thomann N."/>
            <person name="Stavropoulos S."/>
            <person name="Stone C."/>
            <person name="Strader C."/>
            <person name="Tesfaye S."/>
            <person name="Thomson T."/>
            <person name="Thoulutsang Y."/>
            <person name="Thoulutsang D."/>
            <person name="Topham K."/>
            <person name="Topping I."/>
            <person name="Tsamla T."/>
            <person name="Vassiliev H."/>
            <person name="Vo A."/>
            <person name="Wangchuk T."/>
            <person name="Wangdi T."/>
            <person name="Weiand M."/>
            <person name="Wilkinson J."/>
            <person name="Wilson A."/>
            <person name="Yadav S."/>
            <person name="Young G."/>
            <person name="Yu Q."/>
            <person name="Zembek L."/>
            <person name="Zhong D."/>
            <person name="Zimmer A."/>
            <person name="Zwirko Z."/>
            <person name="Jaffe D.B."/>
            <person name="Alvarez P."/>
            <person name="Brockman W."/>
            <person name="Butler J."/>
            <person name="Chin C."/>
            <person name="Gnerre S."/>
            <person name="Grabherr M."/>
            <person name="Kleber M."/>
            <person name="Mauceli E."/>
            <person name="MacCallum I."/>
        </authorList>
    </citation>
    <scope>NUCLEOTIDE SEQUENCE [LARGE SCALE GENOMIC DNA]</scope>
    <source>
        <strain evidence="15">Tucson 15010-1051.87</strain>
    </source>
</reference>
<keyword evidence="6 13" id="KW-1133">Transmembrane helix</keyword>